<name>A0A562N0D9_9HYPH</name>
<dbReference type="InterPro" id="IPR018062">
    <property type="entry name" value="HTH_AraC-typ_CS"/>
</dbReference>
<dbReference type="Gene3D" id="1.10.10.60">
    <property type="entry name" value="Homeodomain-like"/>
    <property type="match status" value="1"/>
</dbReference>
<sequence>MGVTIWSFHARNTGMNYNSSKTPLATSGDPLTDMLRGLRLDGVDYGRCVLGEPWAVSFPAQKAARFHFIGQQGCWLFAPAKEWIELTVGDALLIPRGDEHVLASAPGVSAVPIGRYSIEPVCENIYDVSNECGGPKTLLFCGSMHFNLDGSHPLLDMMPDLMRAHELMANAPGIQHLLDAMAGEVTMDRVGSGGILARLADVLAATIIRSWVENGCGDATGWIAAVRNPDVGKVLAAIHLQPERDWTVEALARMMGASRSAFAQRFATVVGETPAKYVLRVRMHQARQWLARDRMRVSVVAAKLGYDSEASFSRAFKRVIGVAPSHLRNTGGSDDES</sequence>
<dbReference type="Proteomes" id="UP000317122">
    <property type="component" value="Unassembled WGS sequence"/>
</dbReference>
<dbReference type="EMBL" id="VLKT01000052">
    <property type="protein sequence ID" value="TWI25291.1"/>
    <property type="molecule type" value="Genomic_DNA"/>
</dbReference>
<proteinExistence type="predicted"/>
<reference evidence="5 6" key="1">
    <citation type="journal article" date="2015" name="Stand. Genomic Sci.">
        <title>Genomic Encyclopedia of Bacterial and Archaeal Type Strains, Phase III: the genomes of soil and plant-associated and newly described type strains.</title>
        <authorList>
            <person name="Whitman W.B."/>
            <person name="Woyke T."/>
            <person name="Klenk H.P."/>
            <person name="Zhou Y."/>
            <person name="Lilburn T.G."/>
            <person name="Beck B.J."/>
            <person name="De Vos P."/>
            <person name="Vandamme P."/>
            <person name="Eisen J.A."/>
            <person name="Garrity G."/>
            <person name="Hugenholtz P."/>
            <person name="Kyrpides N.C."/>
        </authorList>
    </citation>
    <scope>NUCLEOTIDE SEQUENCE [LARGE SCALE GENOMIC DNA]</scope>
    <source>
        <strain evidence="5 6">CGMCC 1.2546</strain>
    </source>
</reference>
<comment type="caution">
    <text evidence="5">The sequence shown here is derived from an EMBL/GenBank/DDBJ whole genome shotgun (WGS) entry which is preliminary data.</text>
</comment>
<dbReference type="GO" id="GO:0043565">
    <property type="term" value="F:sequence-specific DNA binding"/>
    <property type="evidence" value="ECO:0007669"/>
    <property type="project" value="InterPro"/>
</dbReference>
<evidence type="ECO:0000256" key="2">
    <source>
        <dbReference type="ARBA" id="ARBA00023125"/>
    </source>
</evidence>
<dbReference type="InterPro" id="IPR018060">
    <property type="entry name" value="HTH_AraC"/>
</dbReference>
<dbReference type="PROSITE" id="PS01124">
    <property type="entry name" value="HTH_ARAC_FAMILY_2"/>
    <property type="match status" value="1"/>
</dbReference>
<gene>
    <name evidence="5" type="ORF">IQ26_06125</name>
</gene>
<evidence type="ECO:0000313" key="6">
    <source>
        <dbReference type="Proteomes" id="UP000317122"/>
    </source>
</evidence>
<dbReference type="PANTHER" id="PTHR46796">
    <property type="entry name" value="HTH-TYPE TRANSCRIPTIONAL ACTIVATOR RHAS-RELATED"/>
    <property type="match status" value="1"/>
</dbReference>
<keyword evidence="6" id="KW-1185">Reference proteome</keyword>
<dbReference type="PANTHER" id="PTHR46796:SF7">
    <property type="entry name" value="ARAC FAMILY TRANSCRIPTIONAL REGULATOR"/>
    <property type="match status" value="1"/>
</dbReference>
<protein>
    <submittedName>
        <fullName evidence="5">AraC-like DNA-binding protein</fullName>
    </submittedName>
</protein>
<accession>A0A562N0D9</accession>
<organism evidence="5 6">
    <name type="scientific">Mesorhizobium tianshanense</name>
    <dbReference type="NCBI Taxonomy" id="39844"/>
    <lineage>
        <taxon>Bacteria</taxon>
        <taxon>Pseudomonadati</taxon>
        <taxon>Pseudomonadota</taxon>
        <taxon>Alphaproteobacteria</taxon>
        <taxon>Hyphomicrobiales</taxon>
        <taxon>Phyllobacteriaceae</taxon>
        <taxon>Mesorhizobium</taxon>
    </lineage>
</organism>
<dbReference type="GO" id="GO:0003700">
    <property type="term" value="F:DNA-binding transcription factor activity"/>
    <property type="evidence" value="ECO:0007669"/>
    <property type="project" value="InterPro"/>
</dbReference>
<dbReference type="AlphaFoldDB" id="A0A562N0D9"/>
<dbReference type="Pfam" id="PF12833">
    <property type="entry name" value="HTH_18"/>
    <property type="match status" value="1"/>
</dbReference>
<dbReference type="Pfam" id="PF12852">
    <property type="entry name" value="Cupin_6"/>
    <property type="match status" value="1"/>
</dbReference>
<feature type="domain" description="HTH araC/xylS-type" evidence="4">
    <location>
        <begin position="232"/>
        <end position="330"/>
    </location>
</feature>
<dbReference type="InterPro" id="IPR009057">
    <property type="entry name" value="Homeodomain-like_sf"/>
</dbReference>
<dbReference type="PROSITE" id="PS00041">
    <property type="entry name" value="HTH_ARAC_FAMILY_1"/>
    <property type="match status" value="1"/>
</dbReference>
<dbReference type="PRINTS" id="PR00032">
    <property type="entry name" value="HTHARAC"/>
</dbReference>
<evidence type="ECO:0000256" key="3">
    <source>
        <dbReference type="ARBA" id="ARBA00023163"/>
    </source>
</evidence>
<dbReference type="SUPFAM" id="SSF46689">
    <property type="entry name" value="Homeodomain-like"/>
    <property type="match status" value="2"/>
</dbReference>
<evidence type="ECO:0000313" key="5">
    <source>
        <dbReference type="EMBL" id="TWI25291.1"/>
    </source>
</evidence>
<dbReference type="InterPro" id="IPR032783">
    <property type="entry name" value="AraC_lig"/>
</dbReference>
<dbReference type="InterPro" id="IPR020449">
    <property type="entry name" value="Tscrpt_reg_AraC-type_HTH"/>
</dbReference>
<evidence type="ECO:0000259" key="4">
    <source>
        <dbReference type="PROSITE" id="PS01124"/>
    </source>
</evidence>
<keyword evidence="2 5" id="KW-0238">DNA-binding</keyword>
<dbReference type="InterPro" id="IPR050204">
    <property type="entry name" value="AraC_XylS_family_regulators"/>
</dbReference>
<keyword evidence="3" id="KW-0804">Transcription</keyword>
<keyword evidence="1" id="KW-0805">Transcription regulation</keyword>
<dbReference type="SMART" id="SM00342">
    <property type="entry name" value="HTH_ARAC"/>
    <property type="match status" value="1"/>
</dbReference>
<evidence type="ECO:0000256" key="1">
    <source>
        <dbReference type="ARBA" id="ARBA00023015"/>
    </source>
</evidence>